<protein>
    <submittedName>
        <fullName evidence="1">Uncharacterized protein</fullName>
    </submittedName>
</protein>
<organism evidence="1 2">
    <name type="scientific">Rhizophagus irregularis</name>
    <dbReference type="NCBI Taxonomy" id="588596"/>
    <lineage>
        <taxon>Eukaryota</taxon>
        <taxon>Fungi</taxon>
        <taxon>Fungi incertae sedis</taxon>
        <taxon>Mucoromycota</taxon>
        <taxon>Glomeromycotina</taxon>
        <taxon>Glomeromycetes</taxon>
        <taxon>Glomerales</taxon>
        <taxon>Glomeraceae</taxon>
        <taxon>Rhizophagus</taxon>
    </lineage>
</organism>
<evidence type="ECO:0000313" key="2">
    <source>
        <dbReference type="Proteomes" id="UP000234323"/>
    </source>
</evidence>
<dbReference type="Proteomes" id="UP000234323">
    <property type="component" value="Unassembled WGS sequence"/>
</dbReference>
<dbReference type="EMBL" id="LLXI01002443">
    <property type="protein sequence ID" value="PKY57142.1"/>
    <property type="molecule type" value="Genomic_DNA"/>
</dbReference>
<reference evidence="1 2" key="1">
    <citation type="submission" date="2015-10" db="EMBL/GenBank/DDBJ databases">
        <title>Genome analyses suggest a sexual origin of heterokaryosis in a supposedly ancient asexual fungus.</title>
        <authorList>
            <person name="Ropars J."/>
            <person name="Sedzielewska K."/>
            <person name="Noel J."/>
            <person name="Charron P."/>
            <person name="Farinelli L."/>
            <person name="Marton T."/>
            <person name="Kruger M."/>
            <person name="Pelin A."/>
            <person name="Brachmann A."/>
            <person name="Corradi N."/>
        </authorList>
    </citation>
    <scope>NUCLEOTIDE SEQUENCE [LARGE SCALE GENOMIC DNA]</scope>
    <source>
        <strain evidence="1 2">A4</strain>
    </source>
</reference>
<gene>
    <name evidence="1" type="ORF">RhiirA4_549536</name>
</gene>
<sequence length="128" mass="14990">MKSIKELEVVFERYNNCGIVNDLIKNQKNLFNVCLFDFYKRHEWLNNIIENSLIKHANTVQYFKTIKPPVINLLSSFVNLRVLELELNGLIENTSGSLIDISMKSILRNSNISELEELLIRCQYLNEL</sequence>
<keyword evidence="2" id="KW-1185">Reference proteome</keyword>
<dbReference type="AlphaFoldDB" id="A0A2I1HE39"/>
<comment type="caution">
    <text evidence="1">The sequence shown here is derived from an EMBL/GenBank/DDBJ whole genome shotgun (WGS) entry which is preliminary data.</text>
</comment>
<proteinExistence type="predicted"/>
<accession>A0A2I1HE39</accession>
<name>A0A2I1HE39_9GLOM</name>
<evidence type="ECO:0000313" key="1">
    <source>
        <dbReference type="EMBL" id="PKY57142.1"/>
    </source>
</evidence>